<dbReference type="InterPro" id="IPR040783">
    <property type="entry name" value="VLRF1"/>
</dbReference>
<reference evidence="3" key="1">
    <citation type="journal article" date="2019" name="Int. J. Syst. Evol. Microbiol.">
        <title>The Global Catalogue of Microorganisms (GCM) 10K type strain sequencing project: providing services to taxonomists for standard genome sequencing and annotation.</title>
        <authorList>
            <consortium name="The Broad Institute Genomics Platform"/>
            <consortium name="The Broad Institute Genome Sequencing Center for Infectious Disease"/>
            <person name="Wu L."/>
            <person name="Ma J."/>
        </authorList>
    </citation>
    <scope>NUCLEOTIDE SEQUENCE [LARGE SCALE GENOMIC DNA]</scope>
    <source>
        <strain evidence="3">JCM 13249</strain>
    </source>
</reference>
<keyword evidence="3" id="KW-1185">Reference proteome</keyword>
<evidence type="ECO:0000259" key="1">
    <source>
        <dbReference type="Pfam" id="PF18859"/>
    </source>
</evidence>
<dbReference type="EMBL" id="BAAALS010000016">
    <property type="protein sequence ID" value="GAA1760678.1"/>
    <property type="molecule type" value="Genomic_DNA"/>
</dbReference>
<dbReference type="Pfam" id="PF18859">
    <property type="entry name" value="acVLRF1"/>
    <property type="match status" value="1"/>
</dbReference>
<dbReference type="Proteomes" id="UP001500655">
    <property type="component" value="Unassembled WGS sequence"/>
</dbReference>
<organism evidence="2 3">
    <name type="scientific">Luedemannella helvata</name>
    <dbReference type="NCBI Taxonomy" id="349315"/>
    <lineage>
        <taxon>Bacteria</taxon>
        <taxon>Bacillati</taxon>
        <taxon>Actinomycetota</taxon>
        <taxon>Actinomycetes</taxon>
        <taxon>Micromonosporales</taxon>
        <taxon>Micromonosporaceae</taxon>
        <taxon>Luedemannella</taxon>
    </lineage>
</organism>
<gene>
    <name evidence="2" type="ORF">GCM10009681_34850</name>
</gene>
<dbReference type="GO" id="GO:0016787">
    <property type="term" value="F:hydrolase activity"/>
    <property type="evidence" value="ECO:0007669"/>
    <property type="project" value="UniProtKB-KW"/>
</dbReference>
<sequence>MSGRQAGGPRWVEVDPARLLRWLATFAERHGTPVQTVEEYAVRLAAPDGSTAVLHPPPGAPVPADLDDLVAGAAVVRRVGLLLARKGAVAVGVALGEELEVSKVDSHYVQGRTAAGGWSQQRFARRRDNQAKAAAGDAADLVLRLLVPVAVELAAVVTGGDRRAVDAVLADPRLAPVAALRSPRLLDVPEPRLVVLREAARRARAVPILIDDRSAGTGP</sequence>
<dbReference type="RefSeq" id="WP_344082829.1">
    <property type="nucleotide sequence ID" value="NZ_BAAALS010000016.1"/>
</dbReference>
<protein>
    <submittedName>
        <fullName evidence="2">AcVLRF1 family peptidyl-tRNA hydrolase</fullName>
    </submittedName>
</protein>
<name>A0ABP4WTU4_9ACTN</name>
<evidence type="ECO:0000313" key="3">
    <source>
        <dbReference type="Proteomes" id="UP001500655"/>
    </source>
</evidence>
<dbReference type="Gene3D" id="3.30.420.60">
    <property type="entry name" value="eRF1 domain 2"/>
    <property type="match status" value="1"/>
</dbReference>
<keyword evidence="2" id="KW-0378">Hydrolase</keyword>
<dbReference type="NCBIfam" id="NF041024">
    <property type="entry name" value="acVLRF1_NCBI"/>
    <property type="match status" value="1"/>
</dbReference>
<comment type="caution">
    <text evidence="2">The sequence shown here is derived from an EMBL/GenBank/DDBJ whole genome shotgun (WGS) entry which is preliminary data.</text>
</comment>
<dbReference type="InterPro" id="IPR042226">
    <property type="entry name" value="eFR1_2_sf"/>
</dbReference>
<feature type="domain" description="Actinobacteria/chloroflexi VLRF1 release factor" evidence="1">
    <location>
        <begin position="77"/>
        <end position="208"/>
    </location>
</feature>
<proteinExistence type="predicted"/>
<dbReference type="SUPFAM" id="SSF53137">
    <property type="entry name" value="Translational machinery components"/>
    <property type="match status" value="1"/>
</dbReference>
<accession>A0ABP4WTU4</accession>
<evidence type="ECO:0000313" key="2">
    <source>
        <dbReference type="EMBL" id="GAA1760678.1"/>
    </source>
</evidence>